<accession>X0RXL6</accession>
<reference evidence="1" key="1">
    <citation type="journal article" date="2014" name="Front. Microbiol.">
        <title>High frequency of phylogenetically diverse reductive dehalogenase-homologous genes in deep subseafloor sedimentary metagenomes.</title>
        <authorList>
            <person name="Kawai M."/>
            <person name="Futagami T."/>
            <person name="Toyoda A."/>
            <person name="Takaki Y."/>
            <person name="Nishi S."/>
            <person name="Hori S."/>
            <person name="Arai W."/>
            <person name="Tsubouchi T."/>
            <person name="Morono Y."/>
            <person name="Uchiyama I."/>
            <person name="Ito T."/>
            <person name="Fujiyama A."/>
            <person name="Inagaki F."/>
            <person name="Takami H."/>
        </authorList>
    </citation>
    <scope>NUCLEOTIDE SEQUENCE</scope>
    <source>
        <strain evidence="1">Expedition CK06-06</strain>
    </source>
</reference>
<feature type="non-terminal residue" evidence="1">
    <location>
        <position position="1"/>
    </location>
</feature>
<sequence length="145" mass="16329">TKYRLFWFNPRGKKFVPVTTTYHDQEIIKNPKPFGLTKDDVNKVYPDAEIRDSDVFPLLHEPLFDAGWAKLSHGDFSGGSMNIKATSLKFAAAVAKAWIRQMPEVPKKTYIDYGPKKSQTLDKVQFRGLAGTGRIPQPSAVAAFR</sequence>
<dbReference type="AlphaFoldDB" id="X0RXL6"/>
<proteinExistence type="predicted"/>
<protein>
    <submittedName>
        <fullName evidence="1">Uncharacterized protein</fullName>
    </submittedName>
</protein>
<gene>
    <name evidence="1" type="ORF">S01H1_05442</name>
</gene>
<evidence type="ECO:0000313" key="1">
    <source>
        <dbReference type="EMBL" id="GAF73528.1"/>
    </source>
</evidence>
<organism evidence="1">
    <name type="scientific">marine sediment metagenome</name>
    <dbReference type="NCBI Taxonomy" id="412755"/>
    <lineage>
        <taxon>unclassified sequences</taxon>
        <taxon>metagenomes</taxon>
        <taxon>ecological metagenomes</taxon>
    </lineage>
</organism>
<dbReference type="EMBL" id="BARS01002834">
    <property type="protein sequence ID" value="GAF73528.1"/>
    <property type="molecule type" value="Genomic_DNA"/>
</dbReference>
<comment type="caution">
    <text evidence="1">The sequence shown here is derived from an EMBL/GenBank/DDBJ whole genome shotgun (WGS) entry which is preliminary data.</text>
</comment>
<name>X0RXL6_9ZZZZ</name>